<dbReference type="InterPro" id="IPR029016">
    <property type="entry name" value="GAF-like_dom_sf"/>
</dbReference>
<name>A0A6L6XSA9_9ACTN</name>
<dbReference type="SUPFAM" id="SSF55781">
    <property type="entry name" value="GAF domain-like"/>
    <property type="match status" value="1"/>
</dbReference>
<dbReference type="Proteomes" id="UP000473525">
    <property type="component" value="Unassembled WGS sequence"/>
</dbReference>
<dbReference type="GO" id="GO:0045892">
    <property type="term" value="P:negative regulation of DNA-templated transcription"/>
    <property type="evidence" value="ECO:0007669"/>
    <property type="project" value="TreeGrafter"/>
</dbReference>
<keyword evidence="10" id="KW-1185">Reference proteome</keyword>
<dbReference type="FunFam" id="1.10.10.10:FF:000056">
    <property type="entry name" value="IclR family transcriptional regulator"/>
    <property type="match status" value="1"/>
</dbReference>
<dbReference type="PANTHER" id="PTHR30136:SF24">
    <property type="entry name" value="HTH-TYPE TRANSCRIPTIONAL REPRESSOR ALLR"/>
    <property type="match status" value="1"/>
</dbReference>
<dbReference type="SMART" id="SM00346">
    <property type="entry name" value="HTH_ICLR"/>
    <property type="match status" value="1"/>
</dbReference>
<dbReference type="InterPro" id="IPR005471">
    <property type="entry name" value="Tscrpt_reg_IclR_N"/>
</dbReference>
<keyword evidence="4" id="KW-0804">Transcription</keyword>
<dbReference type="Pfam" id="PF01614">
    <property type="entry name" value="IclR_C"/>
    <property type="match status" value="1"/>
</dbReference>
<evidence type="ECO:0000256" key="2">
    <source>
        <dbReference type="ARBA" id="ARBA00023015"/>
    </source>
</evidence>
<dbReference type="Gene3D" id="3.30.450.40">
    <property type="match status" value="1"/>
</dbReference>
<evidence type="ECO:0000259" key="7">
    <source>
        <dbReference type="PROSITE" id="PS51077"/>
    </source>
</evidence>
<evidence type="ECO:0000256" key="4">
    <source>
        <dbReference type="ARBA" id="ARBA00023163"/>
    </source>
</evidence>
<proteinExistence type="predicted"/>
<evidence type="ECO:0000256" key="1">
    <source>
        <dbReference type="ARBA" id="ARBA00022798"/>
    </source>
</evidence>
<comment type="caution">
    <text evidence="9">The sequence shown here is derived from an EMBL/GenBank/DDBJ whole genome shotgun (WGS) entry which is preliminary data.</text>
</comment>
<dbReference type="InterPro" id="IPR036390">
    <property type="entry name" value="WH_DNA-bd_sf"/>
</dbReference>
<reference evidence="9 10" key="1">
    <citation type="submission" date="2019-12" db="EMBL/GenBank/DDBJ databases">
        <authorList>
            <person name="Huq M.A."/>
        </authorList>
    </citation>
    <scope>NUCLEOTIDE SEQUENCE [LARGE SCALE GENOMIC DNA]</scope>
    <source>
        <strain evidence="9 10">MAH-18</strain>
    </source>
</reference>
<gene>
    <name evidence="9" type="ORF">GON03_12895</name>
</gene>
<evidence type="ECO:0000313" key="10">
    <source>
        <dbReference type="Proteomes" id="UP000473525"/>
    </source>
</evidence>
<dbReference type="InterPro" id="IPR014757">
    <property type="entry name" value="Tscrpt_reg_IclR_C"/>
</dbReference>
<dbReference type="PROSITE" id="PS51077">
    <property type="entry name" value="HTH_ICLR"/>
    <property type="match status" value="1"/>
</dbReference>
<evidence type="ECO:0000256" key="6">
    <source>
        <dbReference type="ARBA" id="ARBA00070406"/>
    </source>
</evidence>
<dbReference type="InterPro" id="IPR050707">
    <property type="entry name" value="HTH_MetabolicPath_Reg"/>
</dbReference>
<organism evidence="9 10">
    <name type="scientific">Nocardioides agri</name>
    <dbReference type="NCBI Taxonomy" id="2682843"/>
    <lineage>
        <taxon>Bacteria</taxon>
        <taxon>Bacillati</taxon>
        <taxon>Actinomycetota</taxon>
        <taxon>Actinomycetes</taxon>
        <taxon>Propionibacteriales</taxon>
        <taxon>Nocardioidaceae</taxon>
        <taxon>Nocardioides</taxon>
    </lineage>
</organism>
<keyword evidence="1" id="KW-0319">Glycerol metabolism</keyword>
<dbReference type="Gene3D" id="1.10.10.10">
    <property type="entry name" value="Winged helix-like DNA-binding domain superfamily/Winged helix DNA-binding domain"/>
    <property type="match status" value="1"/>
</dbReference>
<dbReference type="RefSeq" id="WP_157342932.1">
    <property type="nucleotide sequence ID" value="NZ_WSEK01000004.1"/>
</dbReference>
<dbReference type="Pfam" id="PF09339">
    <property type="entry name" value="HTH_IclR"/>
    <property type="match status" value="1"/>
</dbReference>
<dbReference type="SUPFAM" id="SSF46785">
    <property type="entry name" value="Winged helix' DNA-binding domain"/>
    <property type="match status" value="1"/>
</dbReference>
<dbReference type="GO" id="GO:0003700">
    <property type="term" value="F:DNA-binding transcription factor activity"/>
    <property type="evidence" value="ECO:0007669"/>
    <property type="project" value="TreeGrafter"/>
</dbReference>
<dbReference type="InterPro" id="IPR036388">
    <property type="entry name" value="WH-like_DNA-bd_sf"/>
</dbReference>
<dbReference type="GO" id="GO:0003677">
    <property type="term" value="F:DNA binding"/>
    <property type="evidence" value="ECO:0007669"/>
    <property type="project" value="UniProtKB-KW"/>
</dbReference>
<evidence type="ECO:0000256" key="5">
    <source>
        <dbReference type="ARBA" id="ARBA00058938"/>
    </source>
</evidence>
<evidence type="ECO:0000313" key="9">
    <source>
        <dbReference type="EMBL" id="MVQ50080.1"/>
    </source>
</evidence>
<accession>A0A6L6XSA9</accession>
<protein>
    <recommendedName>
        <fullName evidence="6">Glycerol operon regulatory protein</fullName>
    </recommendedName>
</protein>
<comment type="function">
    <text evidence="5">May be an activator protein for the gylABX operon.</text>
</comment>
<keyword evidence="2" id="KW-0805">Transcription regulation</keyword>
<evidence type="ECO:0000259" key="8">
    <source>
        <dbReference type="PROSITE" id="PS51078"/>
    </source>
</evidence>
<evidence type="ECO:0000256" key="3">
    <source>
        <dbReference type="ARBA" id="ARBA00023125"/>
    </source>
</evidence>
<sequence length="252" mass="26618">MAGNTSVPGATVTSRALALLGAFDEQHRRLGLTELAERAGLPVPTAHRLVAELVAWGALRRADDGAYVVGRRLWDLGLLAPVQTGLRELASPYLHDLYGATLATVHLAVRDGTEVLYVDRLAGHASVPVVSTVGSRLPMHATGVGKVLLAHAPAEVLHAVLSDLPRITPYTVTQPGLLRRQLARALRDGYATTSEEMSLGACSVAVPIRRRADVVAALGIVVPTLKDRARLVAALQVAAQGVGRELVRASVQ</sequence>
<dbReference type="EMBL" id="WSEK01000004">
    <property type="protein sequence ID" value="MVQ50080.1"/>
    <property type="molecule type" value="Genomic_DNA"/>
</dbReference>
<dbReference type="PROSITE" id="PS51078">
    <property type="entry name" value="ICLR_ED"/>
    <property type="match status" value="1"/>
</dbReference>
<dbReference type="GO" id="GO:0006071">
    <property type="term" value="P:glycerol metabolic process"/>
    <property type="evidence" value="ECO:0007669"/>
    <property type="project" value="UniProtKB-KW"/>
</dbReference>
<feature type="domain" description="HTH iclR-type" evidence="7">
    <location>
        <begin position="10"/>
        <end position="71"/>
    </location>
</feature>
<dbReference type="PANTHER" id="PTHR30136">
    <property type="entry name" value="HELIX-TURN-HELIX TRANSCRIPTIONAL REGULATOR, ICLR FAMILY"/>
    <property type="match status" value="1"/>
</dbReference>
<dbReference type="AlphaFoldDB" id="A0A6L6XSA9"/>
<keyword evidence="3" id="KW-0238">DNA-binding</keyword>
<feature type="domain" description="IclR-ED" evidence="8">
    <location>
        <begin position="72"/>
        <end position="248"/>
    </location>
</feature>